<feature type="domain" description="Disease resistance R13L4/SHOC-2-like LRR" evidence="3">
    <location>
        <begin position="2"/>
        <end position="91"/>
    </location>
</feature>
<dbReference type="InterPro" id="IPR055414">
    <property type="entry name" value="LRR_R13L4/SHOC2-like"/>
</dbReference>
<feature type="signal peptide" evidence="2">
    <location>
        <begin position="1"/>
        <end position="23"/>
    </location>
</feature>
<dbReference type="EMBL" id="GBRH01225618">
    <property type="protein sequence ID" value="JAD72277.1"/>
    <property type="molecule type" value="Transcribed_RNA"/>
</dbReference>
<protein>
    <recommendedName>
        <fullName evidence="3">Disease resistance R13L4/SHOC-2-like LRR domain-containing protein</fullName>
    </recommendedName>
</protein>
<feature type="chain" id="PRO_5002046097" description="Disease resistance R13L4/SHOC-2-like LRR domain-containing protein" evidence="2">
    <location>
        <begin position="24"/>
        <end position="103"/>
    </location>
</feature>
<reference evidence="4" key="1">
    <citation type="submission" date="2014-09" db="EMBL/GenBank/DDBJ databases">
        <authorList>
            <person name="Magalhaes I.L.F."/>
            <person name="Oliveira U."/>
            <person name="Santos F.R."/>
            <person name="Vidigal T.H.D.A."/>
            <person name="Brescovit A.D."/>
            <person name="Santos A.J."/>
        </authorList>
    </citation>
    <scope>NUCLEOTIDE SEQUENCE</scope>
    <source>
        <tissue evidence="4">Shoot tissue taken approximately 20 cm above the soil surface</tissue>
    </source>
</reference>
<evidence type="ECO:0000256" key="1">
    <source>
        <dbReference type="ARBA" id="ARBA00022737"/>
    </source>
</evidence>
<evidence type="ECO:0000259" key="3">
    <source>
        <dbReference type="Pfam" id="PF23598"/>
    </source>
</evidence>
<evidence type="ECO:0000313" key="4">
    <source>
        <dbReference type="EMBL" id="JAD72277.1"/>
    </source>
</evidence>
<name>A0A0A9CL69_ARUDO</name>
<reference evidence="4" key="2">
    <citation type="journal article" date="2015" name="Data Brief">
        <title>Shoot transcriptome of the giant reed, Arundo donax.</title>
        <authorList>
            <person name="Barrero R.A."/>
            <person name="Guerrero F.D."/>
            <person name="Moolhuijzen P."/>
            <person name="Goolsby J.A."/>
            <person name="Tidwell J."/>
            <person name="Bellgard S.E."/>
            <person name="Bellgard M.I."/>
        </authorList>
    </citation>
    <scope>NUCLEOTIDE SEQUENCE</scope>
    <source>
        <tissue evidence="4">Shoot tissue taken approximately 20 cm above the soil surface</tissue>
    </source>
</reference>
<dbReference type="AlphaFoldDB" id="A0A0A9CL69"/>
<evidence type="ECO:0000256" key="2">
    <source>
        <dbReference type="SAM" id="SignalP"/>
    </source>
</evidence>
<keyword evidence="2" id="KW-0732">Signal</keyword>
<accession>A0A0A9CL69</accession>
<sequence>MFRCLKRLLLFCEVGLLVFEAEAMSNLKALKFQISAREARSVCSAPDLGICHLSGLSDLCVWIDCRGARVEEVHMLEAAIRNASRLLPNHPIPYFHRLFWVVE</sequence>
<proteinExistence type="predicted"/>
<keyword evidence="1" id="KW-0677">Repeat</keyword>
<dbReference type="Pfam" id="PF23598">
    <property type="entry name" value="LRR_14"/>
    <property type="match status" value="1"/>
</dbReference>
<organism evidence="4">
    <name type="scientific">Arundo donax</name>
    <name type="common">Giant reed</name>
    <name type="synonym">Donax arundinaceus</name>
    <dbReference type="NCBI Taxonomy" id="35708"/>
    <lineage>
        <taxon>Eukaryota</taxon>
        <taxon>Viridiplantae</taxon>
        <taxon>Streptophyta</taxon>
        <taxon>Embryophyta</taxon>
        <taxon>Tracheophyta</taxon>
        <taxon>Spermatophyta</taxon>
        <taxon>Magnoliopsida</taxon>
        <taxon>Liliopsida</taxon>
        <taxon>Poales</taxon>
        <taxon>Poaceae</taxon>
        <taxon>PACMAD clade</taxon>
        <taxon>Arundinoideae</taxon>
        <taxon>Arundineae</taxon>
        <taxon>Arundo</taxon>
    </lineage>
</organism>